<dbReference type="PANTHER" id="PTHR30508">
    <property type="entry name" value="FES CLUSTER ASSEMBLY PROTEIN SUF"/>
    <property type="match status" value="1"/>
</dbReference>
<dbReference type="Proteomes" id="UP001206983">
    <property type="component" value="Unassembled WGS sequence"/>
</dbReference>
<evidence type="ECO:0000313" key="3">
    <source>
        <dbReference type="EMBL" id="MCQ6963103.1"/>
    </source>
</evidence>
<dbReference type="RefSeq" id="WP_256622998.1">
    <property type="nucleotide sequence ID" value="NZ_JTEO01000004.1"/>
</dbReference>
<dbReference type="Pfam" id="PF01458">
    <property type="entry name" value="SUFBD_core"/>
    <property type="match status" value="1"/>
</dbReference>
<evidence type="ECO:0000259" key="2">
    <source>
        <dbReference type="Pfam" id="PF01458"/>
    </source>
</evidence>
<dbReference type="InterPro" id="IPR037284">
    <property type="entry name" value="SUF_FeS_clus_asmbl_SufBD_sf"/>
</dbReference>
<feature type="domain" description="SUF system FeS cluster assembly SufBD core" evidence="2">
    <location>
        <begin position="151"/>
        <end position="380"/>
    </location>
</feature>
<keyword evidence="4" id="KW-1185">Reference proteome</keyword>
<dbReference type="EMBL" id="JTEO01000004">
    <property type="protein sequence ID" value="MCQ6963103.1"/>
    <property type="molecule type" value="Genomic_DNA"/>
</dbReference>
<name>A0AAE3HC60_9EURY</name>
<evidence type="ECO:0000313" key="4">
    <source>
        <dbReference type="Proteomes" id="UP001206983"/>
    </source>
</evidence>
<proteinExistence type="inferred from homology"/>
<accession>A0AAE3HC60</accession>
<organism evidence="3 4">
    <name type="scientific">Methanolobus chelungpuianus</name>
    <dbReference type="NCBI Taxonomy" id="502115"/>
    <lineage>
        <taxon>Archaea</taxon>
        <taxon>Methanobacteriati</taxon>
        <taxon>Methanobacteriota</taxon>
        <taxon>Stenosarchaea group</taxon>
        <taxon>Methanomicrobia</taxon>
        <taxon>Methanosarcinales</taxon>
        <taxon>Methanosarcinaceae</taxon>
        <taxon>Methanolobus</taxon>
    </lineage>
</organism>
<dbReference type="AlphaFoldDB" id="A0AAE3HC60"/>
<sequence length="408" mass="44391">MQADGDMRKKAEDALRKSAAYGEDFNLDEYGVGATEVPYAEKLTELAEEDKRTLLNVGFTPGEENRSGSLIMIDNAIAHTSLHNSDAVELMSLRDAMKVHGWVRDYVWKLVKPDADKYTAMSYLQEANGYFIRAPAGKKSKMPVQTCLLIGSKEVSQTVHNLIIVEEGAELEVITGCSTKHGIEKGLHLGISEMYIKKGATLNFTMIHNWADQIGVRPRTVVHVEEGGKYISNYVTLKPVRSIQSYPTVVLEGKGAFTRLNTIAVAHAGSELDLGSRVIFNAEDTSAELISRTITTGGISVARGEMIGNANGAKGHLECHGLVLSDRGTQRAIPILEANVEDIELSHEAAVGRIAREQIEYLMARGLSEEDAIGMIVRGFLDVGIQGIPDELKADIDATIAKIGENAI</sequence>
<dbReference type="SUPFAM" id="SSF101960">
    <property type="entry name" value="Stabilizer of iron transporter SufD"/>
    <property type="match status" value="1"/>
</dbReference>
<dbReference type="InterPro" id="IPR055346">
    <property type="entry name" value="Fe-S_cluster_assembly_SufBD"/>
</dbReference>
<evidence type="ECO:0000256" key="1">
    <source>
        <dbReference type="ARBA" id="ARBA00043967"/>
    </source>
</evidence>
<gene>
    <name evidence="3" type="ORF">PV02_08685</name>
</gene>
<dbReference type="GO" id="GO:0016226">
    <property type="term" value="P:iron-sulfur cluster assembly"/>
    <property type="evidence" value="ECO:0007669"/>
    <property type="project" value="InterPro"/>
</dbReference>
<dbReference type="InterPro" id="IPR000825">
    <property type="entry name" value="SUF_FeS_clus_asmbl_SufBD_core"/>
</dbReference>
<reference evidence="3 4" key="1">
    <citation type="journal article" date="2011" name="Appl. Environ. Microbiol.">
        <title>Methanogenic archaea isolated from Taiwan's Chelungpu fault.</title>
        <authorList>
            <person name="Wu S.Y."/>
            <person name="Lai M.C."/>
        </authorList>
    </citation>
    <scope>NUCLEOTIDE SEQUENCE [LARGE SCALE GENOMIC DNA]</scope>
    <source>
        <strain evidence="3 4">St545Mb</strain>
    </source>
</reference>
<dbReference type="PANTHER" id="PTHR30508:SF1">
    <property type="entry name" value="UPF0051 PROTEIN ABCI8, CHLOROPLASTIC-RELATED"/>
    <property type="match status" value="1"/>
</dbReference>
<protein>
    <recommendedName>
        <fullName evidence="2">SUF system FeS cluster assembly SufBD core domain-containing protein</fullName>
    </recommendedName>
</protein>
<comment type="caution">
    <text evidence="3">The sequence shown here is derived from an EMBL/GenBank/DDBJ whole genome shotgun (WGS) entry which is preliminary data.</text>
</comment>
<comment type="similarity">
    <text evidence="1">Belongs to the iron-sulfur cluster assembly SufBD family.</text>
</comment>